<accession>A0A317K0E8</accession>
<dbReference type="SUPFAM" id="SSF52091">
    <property type="entry name" value="SpoIIaa-like"/>
    <property type="match status" value="1"/>
</dbReference>
<reference evidence="3" key="1">
    <citation type="submission" date="2018-05" db="EMBL/GenBank/DDBJ databases">
        <title>Micromonospora globispora sp. nov. and Micromonospora rugosa sp. nov., isolated from marine sediment.</title>
        <authorList>
            <person name="Carro L."/>
            <person name="Aysel V."/>
            <person name="Cetin D."/>
            <person name="Igual J.M."/>
            <person name="Klenk H.-P."/>
            <person name="Trujillo M.E."/>
            <person name="Sahin N."/>
        </authorList>
    </citation>
    <scope>NUCLEOTIDE SEQUENCE [LARGE SCALE GENOMIC DNA]</scope>
    <source>
        <strain evidence="3">S2904</strain>
    </source>
</reference>
<sequence length="275" mass="29968">MPRVGEDSSPGSEWDGHVLLLHASESERLSSLTAWARRGLDRGEKVIYTEGPGGQHQWLYRVLDVHGVDVAEAMRDGRLEILPLAEFYPPDGQDRVIDRALAEGFPAVRMSAEVTAALTVLSPEQYLDIERNTDRLCRTRPVSAMCRYARPDSIGTRLRDSVTVHVTGVRESQLRTHPLRDGVALSGEVDLSNADVFAEVLRAAVSTGSDVLCLDLAMLHFVDAAACRQLVEATGDFRDSGGRVLLVAAQPGVKRTMRLLGVHELPGVTIVGGRP</sequence>
<dbReference type="Pfam" id="PF01740">
    <property type="entry name" value="STAS"/>
    <property type="match status" value="1"/>
</dbReference>
<dbReference type="InterPro" id="IPR002645">
    <property type="entry name" value="STAS_dom"/>
</dbReference>
<dbReference type="InterPro" id="IPR025847">
    <property type="entry name" value="MEDS_domain"/>
</dbReference>
<dbReference type="EMBL" id="QGSV01000218">
    <property type="protein sequence ID" value="PWU46529.1"/>
    <property type="molecule type" value="Genomic_DNA"/>
</dbReference>
<name>A0A317K0E8_9ACTN</name>
<dbReference type="InterPro" id="IPR036513">
    <property type="entry name" value="STAS_dom_sf"/>
</dbReference>
<dbReference type="AlphaFoldDB" id="A0A317K0E8"/>
<organism evidence="2 3">
    <name type="scientific">Micromonospora globispora</name>
    <dbReference type="NCBI Taxonomy" id="1450148"/>
    <lineage>
        <taxon>Bacteria</taxon>
        <taxon>Bacillati</taxon>
        <taxon>Actinomycetota</taxon>
        <taxon>Actinomycetes</taxon>
        <taxon>Micromonosporales</taxon>
        <taxon>Micromonosporaceae</taxon>
        <taxon>Micromonospora</taxon>
    </lineage>
</organism>
<comment type="caution">
    <text evidence="2">The sequence shown here is derived from an EMBL/GenBank/DDBJ whole genome shotgun (WGS) entry which is preliminary data.</text>
</comment>
<dbReference type="OrthoDB" id="116243at2"/>
<dbReference type="CDD" id="cd07043">
    <property type="entry name" value="STAS_anti-anti-sigma_factors"/>
    <property type="match status" value="1"/>
</dbReference>
<dbReference type="Pfam" id="PF14417">
    <property type="entry name" value="MEDS"/>
    <property type="match status" value="1"/>
</dbReference>
<dbReference type="Gene3D" id="3.30.750.24">
    <property type="entry name" value="STAS domain"/>
    <property type="match status" value="1"/>
</dbReference>
<gene>
    <name evidence="2" type="ORF">DLJ46_17585</name>
</gene>
<feature type="domain" description="STAS" evidence="1">
    <location>
        <begin position="183"/>
        <end position="275"/>
    </location>
</feature>
<proteinExistence type="predicted"/>
<evidence type="ECO:0000313" key="3">
    <source>
        <dbReference type="Proteomes" id="UP000245683"/>
    </source>
</evidence>
<keyword evidence="3" id="KW-1185">Reference proteome</keyword>
<dbReference type="PROSITE" id="PS50801">
    <property type="entry name" value="STAS"/>
    <property type="match status" value="1"/>
</dbReference>
<protein>
    <recommendedName>
        <fullName evidence="1">STAS domain-containing protein</fullName>
    </recommendedName>
</protein>
<dbReference type="Proteomes" id="UP000245683">
    <property type="component" value="Unassembled WGS sequence"/>
</dbReference>
<evidence type="ECO:0000259" key="1">
    <source>
        <dbReference type="PROSITE" id="PS50801"/>
    </source>
</evidence>
<evidence type="ECO:0000313" key="2">
    <source>
        <dbReference type="EMBL" id="PWU46529.1"/>
    </source>
</evidence>